<evidence type="ECO:0000256" key="4">
    <source>
        <dbReference type="ARBA" id="ARBA00023136"/>
    </source>
</evidence>
<keyword evidence="4 5" id="KW-0472">Membrane</keyword>
<sequence>MMNEINTDKLEVKNTSQGAELPHLGRIFFARLFDVVITAIPSIILLIFYPVTDWVGAVVVTAVGLLVILLYFVTIPSFFAGMTLGKLILGLRLDRHEKKIGFLALLARETYYLFIPSFILLICQITTIVVYSAMSKNQNISQENISETLNLIQRIGYLIYVCWYLFVCVTIYLQKNHQSSIDYKLKIFCVKKPEKQFTIINEAEPVTFHVHLEDKKPGIIPVEEIFKEPEIEEETQRLEEQNDE</sequence>
<evidence type="ECO:0000256" key="5">
    <source>
        <dbReference type="SAM" id="Phobius"/>
    </source>
</evidence>
<evidence type="ECO:0000313" key="7">
    <source>
        <dbReference type="EMBL" id="ATX71577.1"/>
    </source>
</evidence>
<name>A0A2K8KIS9_9MOLU</name>
<comment type="subcellular location">
    <subcellularLocation>
        <location evidence="1">Membrane</location>
        <topology evidence="1">Multi-pass membrane protein</topology>
    </subcellularLocation>
</comment>
<gene>
    <name evidence="7" type="ORF">SCLAR_v1c12790</name>
</gene>
<keyword evidence="3 5" id="KW-1133">Transmembrane helix</keyword>
<proteinExistence type="predicted"/>
<accession>A0A2K8KIS9</accession>
<reference evidence="7 8" key="1">
    <citation type="submission" date="2017-11" db="EMBL/GenBank/DDBJ databases">
        <title>Complete genome sequence of Spiroplasma clarkii CN-5 (DSM 19994).</title>
        <authorList>
            <person name="Tsai Y.-M."/>
            <person name="Chang A."/>
            <person name="Lo W.-S."/>
            <person name="Kuo C.-H."/>
        </authorList>
    </citation>
    <scope>NUCLEOTIDE SEQUENCE [LARGE SCALE GENOMIC DNA]</scope>
    <source>
        <strain evidence="7 8">CN-5</strain>
    </source>
</reference>
<dbReference type="InterPro" id="IPR010432">
    <property type="entry name" value="RDD"/>
</dbReference>
<dbReference type="GO" id="GO:0016020">
    <property type="term" value="C:membrane"/>
    <property type="evidence" value="ECO:0007669"/>
    <property type="project" value="UniProtKB-SubCell"/>
</dbReference>
<dbReference type="RefSeq" id="WP_100255108.1">
    <property type="nucleotide sequence ID" value="NZ_CP024870.1"/>
</dbReference>
<keyword evidence="8" id="KW-1185">Reference proteome</keyword>
<feature type="domain" description="RDD" evidence="6">
    <location>
        <begin position="22"/>
        <end position="134"/>
    </location>
</feature>
<evidence type="ECO:0000256" key="1">
    <source>
        <dbReference type="ARBA" id="ARBA00004141"/>
    </source>
</evidence>
<feature type="transmembrane region" description="Helical" evidence="5">
    <location>
        <begin position="110"/>
        <end position="134"/>
    </location>
</feature>
<dbReference type="Pfam" id="PF06271">
    <property type="entry name" value="RDD"/>
    <property type="match status" value="1"/>
</dbReference>
<evidence type="ECO:0000313" key="8">
    <source>
        <dbReference type="Proteomes" id="UP000231179"/>
    </source>
</evidence>
<feature type="transmembrane region" description="Helical" evidence="5">
    <location>
        <begin position="57"/>
        <end position="89"/>
    </location>
</feature>
<feature type="transmembrane region" description="Helical" evidence="5">
    <location>
        <begin position="154"/>
        <end position="173"/>
    </location>
</feature>
<organism evidence="7 8">
    <name type="scientific">Spiroplasma clarkii</name>
    <dbReference type="NCBI Taxonomy" id="2139"/>
    <lineage>
        <taxon>Bacteria</taxon>
        <taxon>Bacillati</taxon>
        <taxon>Mycoplasmatota</taxon>
        <taxon>Mollicutes</taxon>
        <taxon>Entomoplasmatales</taxon>
        <taxon>Spiroplasmataceae</taxon>
        <taxon>Spiroplasma</taxon>
    </lineage>
</organism>
<evidence type="ECO:0000259" key="6">
    <source>
        <dbReference type="Pfam" id="PF06271"/>
    </source>
</evidence>
<dbReference type="AlphaFoldDB" id="A0A2K8KIS9"/>
<dbReference type="Proteomes" id="UP000231179">
    <property type="component" value="Chromosome"/>
</dbReference>
<keyword evidence="2 5" id="KW-0812">Transmembrane</keyword>
<evidence type="ECO:0000256" key="2">
    <source>
        <dbReference type="ARBA" id="ARBA00022692"/>
    </source>
</evidence>
<evidence type="ECO:0000256" key="3">
    <source>
        <dbReference type="ARBA" id="ARBA00022989"/>
    </source>
</evidence>
<protein>
    <submittedName>
        <fullName evidence="7">RDD family protein</fullName>
    </submittedName>
</protein>
<dbReference type="EMBL" id="CP024870">
    <property type="protein sequence ID" value="ATX71577.1"/>
    <property type="molecule type" value="Genomic_DNA"/>
</dbReference>
<feature type="transmembrane region" description="Helical" evidence="5">
    <location>
        <begin position="32"/>
        <end position="51"/>
    </location>
</feature>